<dbReference type="AlphaFoldDB" id="V9VXZ4"/>
<dbReference type="EMBL" id="CP006775">
    <property type="protein sequence ID" value="AHD03611.1"/>
    <property type="molecule type" value="Genomic_DNA"/>
</dbReference>
<name>V9VXZ4_9RHOB</name>
<accession>V9VXZ4</accession>
<protein>
    <submittedName>
        <fullName evidence="1">Uncharacterized protein</fullName>
    </submittedName>
</protein>
<dbReference type="KEGG" id="lmd:METH_22545"/>
<evidence type="ECO:0000313" key="2">
    <source>
        <dbReference type="Proteomes" id="UP000018780"/>
    </source>
</evidence>
<evidence type="ECO:0000313" key="1">
    <source>
        <dbReference type="EMBL" id="AHD03611.1"/>
    </source>
</evidence>
<gene>
    <name evidence="1" type="ORF">METH_22545</name>
</gene>
<dbReference type="Proteomes" id="UP000018780">
    <property type="component" value="Plasmid unnamed2"/>
</dbReference>
<organism evidence="1 2">
    <name type="scientific">Leisingera methylohalidivorans DSM 14336</name>
    <dbReference type="NCBI Taxonomy" id="999552"/>
    <lineage>
        <taxon>Bacteria</taxon>
        <taxon>Pseudomonadati</taxon>
        <taxon>Pseudomonadota</taxon>
        <taxon>Alphaproteobacteria</taxon>
        <taxon>Rhodobacterales</taxon>
        <taxon>Roseobacteraceae</taxon>
        <taxon>Leisingera</taxon>
    </lineage>
</organism>
<sequence length="64" mass="7694">MDEVPLSELELIEVIELQKERPEIIRNQARCYRCFQRRFFETADRLRPTIVAVGLRALRLEYEA</sequence>
<keyword evidence="2" id="KW-1185">Reference proteome</keyword>
<proteinExistence type="predicted"/>
<dbReference type="HOGENOM" id="CLU_2862302_0_0_5"/>
<keyword evidence="1" id="KW-0614">Plasmid</keyword>
<dbReference type="PATRIC" id="fig|999552.6.peg.4455"/>
<geneLocation type="plasmid" evidence="2">
    <name>2</name>
</geneLocation>
<reference evidence="1 2" key="1">
    <citation type="submission" date="2013-09" db="EMBL/GenBank/DDBJ databases">
        <authorList>
            <consortium name="DOE Joint Genome Institute"/>
            <person name="Klenk H.-P."/>
            <person name="Huntemann M."/>
            <person name="Han J."/>
            <person name="Chen A."/>
            <person name="Kyrpides N."/>
            <person name="Mavromatis K."/>
            <person name="Markowitz V."/>
            <person name="Palaniappan K."/>
            <person name="Ivanova N."/>
            <person name="Schaumberg A."/>
            <person name="Pati A."/>
            <person name="Liolios K."/>
            <person name="Nordberg H.P."/>
            <person name="Cantor M.N."/>
            <person name="Hua S.X."/>
            <person name="Woyke T."/>
        </authorList>
    </citation>
    <scope>NUCLEOTIDE SEQUENCE [LARGE SCALE GENOMIC DNA]</scope>
    <source>
        <strain evidence="1 2">DSM 14336</strain>
        <plasmid evidence="2">2</plasmid>
    </source>
</reference>